<gene>
    <name evidence="1" type="ORF">FGO68_gene12506</name>
</gene>
<dbReference type="AlphaFoldDB" id="A0A8J8NK07"/>
<comment type="caution">
    <text evidence="1">The sequence shown here is derived from an EMBL/GenBank/DDBJ whole genome shotgun (WGS) entry which is preliminary data.</text>
</comment>
<protein>
    <submittedName>
        <fullName evidence="1">Uncharacterized protein</fullName>
    </submittedName>
</protein>
<proteinExistence type="predicted"/>
<reference evidence="1" key="1">
    <citation type="submission" date="2019-06" db="EMBL/GenBank/DDBJ databases">
        <authorList>
            <person name="Zheng W."/>
        </authorList>
    </citation>
    <scope>NUCLEOTIDE SEQUENCE</scope>
    <source>
        <strain evidence="1">QDHG01</strain>
    </source>
</reference>
<organism evidence="1 2">
    <name type="scientific">Halteria grandinella</name>
    <dbReference type="NCBI Taxonomy" id="5974"/>
    <lineage>
        <taxon>Eukaryota</taxon>
        <taxon>Sar</taxon>
        <taxon>Alveolata</taxon>
        <taxon>Ciliophora</taxon>
        <taxon>Intramacronucleata</taxon>
        <taxon>Spirotrichea</taxon>
        <taxon>Stichotrichia</taxon>
        <taxon>Sporadotrichida</taxon>
        <taxon>Halteriidae</taxon>
        <taxon>Halteria</taxon>
    </lineage>
</organism>
<keyword evidence="2" id="KW-1185">Reference proteome</keyword>
<dbReference type="EMBL" id="RRYP01013374">
    <property type="protein sequence ID" value="TNV76553.1"/>
    <property type="molecule type" value="Genomic_DNA"/>
</dbReference>
<evidence type="ECO:0000313" key="1">
    <source>
        <dbReference type="EMBL" id="TNV76553.1"/>
    </source>
</evidence>
<sequence length="103" mass="12380">MMATETFGISNIAKQDRLFRAVDQMISWLLMIFPTLQLYHFYNLQNVYTGFFHANKKWGCYYCWEGKLDKIYEMQYYALPFLVATDIFTPLIHTIKVYTYAFL</sequence>
<dbReference type="Proteomes" id="UP000785679">
    <property type="component" value="Unassembled WGS sequence"/>
</dbReference>
<evidence type="ECO:0000313" key="2">
    <source>
        <dbReference type="Proteomes" id="UP000785679"/>
    </source>
</evidence>
<name>A0A8J8NK07_HALGN</name>
<accession>A0A8J8NK07</accession>